<protein>
    <recommendedName>
        <fullName evidence="4">Transmembrane protein</fullName>
    </recommendedName>
</protein>
<dbReference type="EMBL" id="MU864592">
    <property type="protein sequence ID" value="KAK4182960.1"/>
    <property type="molecule type" value="Genomic_DNA"/>
</dbReference>
<evidence type="ECO:0008006" key="4">
    <source>
        <dbReference type="Google" id="ProtNLM"/>
    </source>
</evidence>
<feature type="transmembrane region" description="Helical" evidence="1">
    <location>
        <begin position="15"/>
        <end position="37"/>
    </location>
</feature>
<sequence>MTTTIPQDTVAWRKIVLWLLFGVWIGSIFFGLIYLSVWGAVSSAGSACKPDGSFSPFFDDDNWWSRAGFFQITLRVWPRLSFTQAKFIDVACDLVIGRGGQGLIGYISWKVFANFIAVSMQRKPVSYRTYHAVFIRQESSFLTVYRLLCKHGVSTVLGSRVATVFMATTLCWILAFPTLTSAMTGYTANTEPFVRDISERSNYKPFQAFDIVAYTLRNSNRVNLTEPYFVRYRFDLGSPAEYGFRKETEAESKWDDKMLPSPLLYIDAFYIPPKIAPDLYGHDWWDSAYDWTDPIGRQFPFRNKSETRFVSGNQFYPLEYVRENGRCQPVAEEYGWGFSFLQLQVSMVVLLVWSVGVYIMWLHSNFNLPLTKYDEVPKDWACVMHMAATLSRDLKAQGLDAEAVTDRQLKTLISELGDGGSISFGAELEHDAVIGIWRAIGRWVNMERWWTLASGLHICVVIAAILLHLLGRRVVGFFVLSCLSCFSVYFVMALGNTKLIVFLLPVYWIALLFEGLRVSSVI</sequence>
<keyword evidence="1" id="KW-0472">Membrane</keyword>
<gene>
    <name evidence="2" type="ORF">QBC35DRAFT_394917</name>
</gene>
<evidence type="ECO:0000313" key="2">
    <source>
        <dbReference type="EMBL" id="KAK4182960.1"/>
    </source>
</evidence>
<accession>A0AAN6WKC1</accession>
<keyword evidence="3" id="KW-1185">Reference proteome</keyword>
<keyword evidence="1" id="KW-1133">Transmembrane helix</keyword>
<reference evidence="2" key="1">
    <citation type="journal article" date="2023" name="Mol. Phylogenet. Evol.">
        <title>Genome-scale phylogeny and comparative genomics of the fungal order Sordariales.</title>
        <authorList>
            <person name="Hensen N."/>
            <person name="Bonometti L."/>
            <person name="Westerberg I."/>
            <person name="Brannstrom I.O."/>
            <person name="Guillou S."/>
            <person name="Cros-Aarteil S."/>
            <person name="Calhoun S."/>
            <person name="Haridas S."/>
            <person name="Kuo A."/>
            <person name="Mondo S."/>
            <person name="Pangilinan J."/>
            <person name="Riley R."/>
            <person name="LaButti K."/>
            <person name="Andreopoulos B."/>
            <person name="Lipzen A."/>
            <person name="Chen C."/>
            <person name="Yan M."/>
            <person name="Daum C."/>
            <person name="Ng V."/>
            <person name="Clum A."/>
            <person name="Steindorff A."/>
            <person name="Ohm R.A."/>
            <person name="Martin F."/>
            <person name="Silar P."/>
            <person name="Natvig D.O."/>
            <person name="Lalanne C."/>
            <person name="Gautier V."/>
            <person name="Ament-Velasquez S.L."/>
            <person name="Kruys A."/>
            <person name="Hutchinson M.I."/>
            <person name="Powell A.J."/>
            <person name="Barry K."/>
            <person name="Miller A.N."/>
            <person name="Grigoriev I.V."/>
            <person name="Debuchy R."/>
            <person name="Gladieux P."/>
            <person name="Hiltunen Thoren M."/>
            <person name="Johannesson H."/>
        </authorList>
    </citation>
    <scope>NUCLEOTIDE SEQUENCE</scope>
    <source>
        <strain evidence="2">PSN309</strain>
    </source>
</reference>
<dbReference type="AlphaFoldDB" id="A0AAN6WKC1"/>
<reference evidence="2" key="2">
    <citation type="submission" date="2023-05" db="EMBL/GenBank/DDBJ databases">
        <authorList>
            <consortium name="Lawrence Berkeley National Laboratory"/>
            <person name="Steindorff A."/>
            <person name="Hensen N."/>
            <person name="Bonometti L."/>
            <person name="Westerberg I."/>
            <person name="Brannstrom I.O."/>
            <person name="Guillou S."/>
            <person name="Cros-Aarteil S."/>
            <person name="Calhoun S."/>
            <person name="Haridas S."/>
            <person name="Kuo A."/>
            <person name="Mondo S."/>
            <person name="Pangilinan J."/>
            <person name="Riley R."/>
            <person name="Labutti K."/>
            <person name="Andreopoulos B."/>
            <person name="Lipzen A."/>
            <person name="Chen C."/>
            <person name="Yanf M."/>
            <person name="Daum C."/>
            <person name="Ng V."/>
            <person name="Clum A."/>
            <person name="Ohm R."/>
            <person name="Martin F."/>
            <person name="Silar P."/>
            <person name="Natvig D."/>
            <person name="Lalanne C."/>
            <person name="Gautier V."/>
            <person name="Ament-Velasquez S.L."/>
            <person name="Kruys A."/>
            <person name="Hutchinson M.I."/>
            <person name="Powell A.J."/>
            <person name="Barry K."/>
            <person name="Miller A.N."/>
            <person name="Grigoriev I.V."/>
            <person name="Debuchy R."/>
            <person name="Gladieux P."/>
            <person name="Thoren M.H."/>
            <person name="Johannesson H."/>
        </authorList>
    </citation>
    <scope>NUCLEOTIDE SEQUENCE</scope>
    <source>
        <strain evidence="2">PSN309</strain>
    </source>
</reference>
<keyword evidence="1" id="KW-0812">Transmembrane</keyword>
<evidence type="ECO:0000313" key="3">
    <source>
        <dbReference type="Proteomes" id="UP001302126"/>
    </source>
</evidence>
<feature type="transmembrane region" description="Helical" evidence="1">
    <location>
        <begin position="449"/>
        <end position="467"/>
    </location>
</feature>
<feature type="transmembrane region" description="Helical" evidence="1">
    <location>
        <begin position="340"/>
        <end position="361"/>
    </location>
</feature>
<dbReference type="Proteomes" id="UP001302126">
    <property type="component" value="Unassembled WGS sequence"/>
</dbReference>
<evidence type="ECO:0000256" key="1">
    <source>
        <dbReference type="SAM" id="Phobius"/>
    </source>
</evidence>
<name>A0AAN6WKC1_9PEZI</name>
<feature type="transmembrane region" description="Helical" evidence="1">
    <location>
        <begin position="499"/>
        <end position="516"/>
    </location>
</feature>
<organism evidence="2 3">
    <name type="scientific">Podospora australis</name>
    <dbReference type="NCBI Taxonomy" id="1536484"/>
    <lineage>
        <taxon>Eukaryota</taxon>
        <taxon>Fungi</taxon>
        <taxon>Dikarya</taxon>
        <taxon>Ascomycota</taxon>
        <taxon>Pezizomycotina</taxon>
        <taxon>Sordariomycetes</taxon>
        <taxon>Sordariomycetidae</taxon>
        <taxon>Sordariales</taxon>
        <taxon>Podosporaceae</taxon>
        <taxon>Podospora</taxon>
    </lineage>
</organism>
<comment type="caution">
    <text evidence="2">The sequence shown here is derived from an EMBL/GenBank/DDBJ whole genome shotgun (WGS) entry which is preliminary data.</text>
</comment>
<proteinExistence type="predicted"/>
<feature type="transmembrane region" description="Helical" evidence="1">
    <location>
        <begin position="474"/>
        <end position="493"/>
    </location>
</feature>